<feature type="region of interest" description="Disordered" evidence="1">
    <location>
        <begin position="2556"/>
        <end position="2579"/>
    </location>
</feature>
<feature type="compositionally biased region" description="Polar residues" evidence="1">
    <location>
        <begin position="1472"/>
        <end position="1484"/>
    </location>
</feature>
<feature type="compositionally biased region" description="Low complexity" evidence="1">
    <location>
        <begin position="1757"/>
        <end position="1772"/>
    </location>
</feature>
<proteinExistence type="predicted"/>
<feature type="compositionally biased region" description="Low complexity" evidence="1">
    <location>
        <begin position="361"/>
        <end position="377"/>
    </location>
</feature>
<reference evidence="3 4" key="1">
    <citation type="submission" date="2020-08" db="EMBL/GenBank/DDBJ databases">
        <title>Sequencing the genomes of 1000 actinobacteria strains.</title>
        <authorList>
            <person name="Klenk H.-P."/>
        </authorList>
    </citation>
    <scope>NUCLEOTIDE SEQUENCE [LARGE SCALE GENOMIC DNA]</scope>
    <source>
        <strain evidence="3 4">DSM 45582</strain>
    </source>
</reference>
<evidence type="ECO:0000259" key="2">
    <source>
        <dbReference type="Pfam" id="PF25547"/>
    </source>
</evidence>
<feature type="compositionally biased region" description="Low complexity" evidence="1">
    <location>
        <begin position="910"/>
        <end position="929"/>
    </location>
</feature>
<feature type="region of interest" description="Disordered" evidence="1">
    <location>
        <begin position="2773"/>
        <end position="2840"/>
    </location>
</feature>
<feature type="compositionally biased region" description="Basic and acidic residues" evidence="1">
    <location>
        <begin position="1813"/>
        <end position="1846"/>
    </location>
</feature>
<feature type="compositionally biased region" description="Basic and acidic residues" evidence="1">
    <location>
        <begin position="2436"/>
        <end position="2446"/>
    </location>
</feature>
<feature type="compositionally biased region" description="Basic and acidic residues" evidence="1">
    <location>
        <begin position="767"/>
        <end position="792"/>
    </location>
</feature>
<feature type="compositionally biased region" description="Low complexity" evidence="1">
    <location>
        <begin position="677"/>
        <end position="687"/>
    </location>
</feature>
<name>A0A840NH60_9PSEU</name>
<dbReference type="EMBL" id="JACHIV010000001">
    <property type="protein sequence ID" value="MBB5070361.1"/>
    <property type="molecule type" value="Genomic_DNA"/>
</dbReference>
<feature type="region of interest" description="Disordered" evidence="1">
    <location>
        <begin position="339"/>
        <end position="1057"/>
    </location>
</feature>
<feature type="compositionally biased region" description="Gly residues" evidence="1">
    <location>
        <begin position="1852"/>
        <end position="1861"/>
    </location>
</feature>
<feature type="compositionally biased region" description="Low complexity" evidence="1">
    <location>
        <begin position="2390"/>
        <end position="2401"/>
    </location>
</feature>
<evidence type="ECO:0000256" key="1">
    <source>
        <dbReference type="SAM" id="MobiDB-lite"/>
    </source>
</evidence>
<feature type="compositionally biased region" description="Basic and acidic residues" evidence="1">
    <location>
        <begin position="382"/>
        <end position="407"/>
    </location>
</feature>
<sequence>MPTELPAGLQKALEIVGGQPWPEGDEAGLERIAGAWESLIGAIDETAAALRKSVHGLQEHMRGEFAESYGDHVRGTLLPTLDGLRETARGLADQAQNTAADIQYARIMIVVQLVMLAATIALAWIPGIGQALVAAAASVARVVIGRVLSQVLANIIARAGTTVAGRVALNAASGAVVNEVVELSLDATVQGLQLATGKRTDWNEQFTKGAAISGAVGGAAAGAAGSLVHELTRIGGAALKKSASAPGAGGGLGRDAVRGMDRFADSRAGKEANRALGAGAQGAAALAGDAAANAAGGMQGVGAYTFTSAALESLAGGRGRGRGGAGAYGPVQAAPDVGDAIGGLDSVTTESTGPDLPSAESAARGDTTASDAAAGGDPVRTVSRDAVPESGPERADGVAETRPRAAPDPRLSTVESNSSSAARSTSGAEAIADAVPATRRSDDDSGTAPAPASTTGSDAPRGRSEAEGISSSGARSAEPSQERREESTPATPRERAAALHRESPAQDSAIEDHRNTGFPENTAQNFTAGQRETPVEHRASESARQFAAAERAETATEQTPRDPRSESAEPARGTGHPHPAESGAAQGRNATAGDDTASPSRTSTSAESAPDASARQDSPTADTTTEPAPRVAPQEPAGIAPHDPATADGARHDDTASPQRAVGESARSETAFARPASDSVSSDSTDVLAGEHSRTAPVPHSPVDRAAPSELSSAQDGDAPSAAARARGDSASPPVAPREAAPEAEIAATTATERAPHEQDDTAPAEPRQRDVERAEPHDRETPQEQHRDHRIAPAQPDGTDRSVIQHATDHSDPGSRSETGQREPTIQNETRPPESTIHSITARPEPGARSETDQPGFRQRGDTAQVARDSAERVAPPEQRVGQEGTRSAEPSAVPATTPLPNHSVATHSAPSSAPTTASPSGTASTPGITSAPGTPRDAHTRPATSSDPSGPAGNATRRPVTTSATAETGAAPPDRRPDAPAPPPRAHLRQERAAEPAPRAHEDSAPPAREHAPRSGLPTVPERAHLSDADGIPLRELPTRSRGAELDPASEPDRAPLAATRLQEGSGDVVLDIDGTAPREGPVTERTQRVHDLVRHNAVIADAIDGTALRADARAALHRAEVPAARVDRLLDGLSDIALKDDFKVLTQEGLRLRTGQGADAVEVHVRLRPGDDTSDGASPEPTSGKQDFAHGTDSVAGGAYGKAAGDKQSGPRRDGGFNHFLSLPPPTGTSNPHRTIDPSFGFRGATPQPSWAHGDTTELEHSASYTPPNTWSGSTHDLVHDLVVRRPDRTTASSGTQPGGAKLTMPEVLVQVDAAEAKSAGGPRATFVRGDQGLFDVLSDLVGGHPRWTAATGAVNSPVRNDLLELTGSKSLSHLGNDVLDGSTLTKALEMHDDAGRRRTAQVEIRFRQGGARGFTTPPRPEPATSEAGSQRPGTSAGTSPAERSDPGSSELRPPPDSEEAARSVPATAETSASDETSGSAETARKSGKDAEPDDEPKPTMLTEQGRGYKNEASHTAGSAQPFNVNAGLGLGFTWSLFDKPGTAQPSYTHGDRLDLRLDGRAFRSSGTDRSTVRTVENTAATTWFGSGRLHGVVGDLTYDVTVRFDDGQVRHAGHHVPEGATTWSLAEPDAPDKPADDPGHLAEDNTAPFAPHRVIGAAETHFPNADGLRTALRDRLPAAVLRDDAGTAGNVRASDNEVALRYFTSPRGLLSHSPELNGDGMSFLLNRGTHAGTGTPDDFVRVVIRAVPREGSAVEAGTARASAAGSSPDARDTADASTTDSDDSGSTRPVGLAGSADGVVPPSSAQRRYTPETDRSREGSGWEDTTLRGELQEKGRIDHSETVRGATTAGGGSGVRAGIGSERINRTLEFTAGYNRSFGGEQRTVDSSSGQGRGFGWSGKKFTAHQRPIDYEISLRDNGIVERFTVDGGAATTYRSGRTALTEPATDGNSEYRAVDHDAPARPDGWAPGSLPDHFAVHGLDLPAGRADRLSGELLGEHPDGAQVAEQQVHVFAGEDKVAVNLDRATTGTYTTPVHRYAEGEWLGFRNRLGDAAMHVALSNPRVSGPPTKMTLTFIGKSTGSTGHGSERGRTDYTFGNGRMSVAPIKQFYLLPQPGYGYARNDSEGGSVKQEHEHTTTTTYDGPAYLVTYDTTTLLSGRDVVHTGVGPYDGRGVGEWRHAQADRRDSVQVWVPAREIDQVGLPPGWDDGHDRADAEPRTSGERAPASDRAGEGDDASRGTAEERPVPRLVLDGHASPSVRPEVTERLVSQIKDSLLRVPPAEVPQAALARFTRFLTSGIADAAGRVVHGSGQRVAAEDLARQVLGDVSPRGLATLLPDLVGLGKEWSTSVDGPLGSTRLSLLLRARLGEGRFTGTDEGWSDNHQSKATTTTSAVVSSSRSHNGNFSLRTPIYTDAQIARSVGAGAMTTGSLADTRKRTEESVTERTTSQFTSGDIAWFSHPIELELEVRRTAHANHAARALTGGLVDNIMPGADVRHPRVDAIPDAVHSYHPAGESAPGDREAQPVTGFPDAHYSRAGGGSIAGVVRDVLDGVPAGEHTGQAPPAVPPEATSARQAINTGASPSALSAHLPDALGDTGYRLDGLDHDARYRTAFGQRHPLRSLTFHVRLEQARVTPAGYTPLEGLEINKTEVSKSSVNDERTSGPMWNTLMASAPLTLFPRPTAGSSFEPGTALTEMGEVRGSGPALSWQRTDTAALNGKKTEDIELSDGEIYLVEARARWTITPGYRGEVPSEWTAPRTARDAVHVRTDENGLRAMGLEPPPKTEDDSDAESDVFFDAVSDFGEDVFHDAPTDPAPPGDEPTSELAHFLTPSRENR</sequence>
<feature type="compositionally biased region" description="Basic and acidic residues" evidence="1">
    <location>
        <begin position="480"/>
        <end position="515"/>
    </location>
</feature>
<accession>A0A840NH60</accession>
<gene>
    <name evidence="3" type="ORF">BJ969_003449</name>
</gene>
<feature type="domain" description="Outer membrane channel protein CpnT-like N-terminal" evidence="2">
    <location>
        <begin position="18"/>
        <end position="147"/>
    </location>
</feature>
<keyword evidence="4" id="KW-1185">Reference proteome</keyword>
<dbReference type="Pfam" id="PF25547">
    <property type="entry name" value="WXG100_2"/>
    <property type="match status" value="1"/>
</dbReference>
<feature type="region of interest" description="Disordered" evidence="1">
    <location>
        <begin position="1171"/>
        <end position="1276"/>
    </location>
</feature>
<evidence type="ECO:0000313" key="4">
    <source>
        <dbReference type="Proteomes" id="UP000580474"/>
    </source>
</evidence>
<dbReference type="InterPro" id="IPR057746">
    <property type="entry name" value="CpnT-like_N"/>
</dbReference>
<feature type="compositionally biased region" description="Basic and acidic residues" evidence="1">
    <location>
        <begin position="808"/>
        <end position="822"/>
    </location>
</feature>
<protein>
    <recommendedName>
        <fullName evidence="2">Outer membrane channel protein CpnT-like N-terminal domain-containing protein</fullName>
    </recommendedName>
</protein>
<feature type="region of interest" description="Disordered" evidence="1">
    <location>
        <begin position="2431"/>
        <end position="2450"/>
    </location>
</feature>
<dbReference type="Proteomes" id="UP000580474">
    <property type="component" value="Unassembled WGS sequence"/>
</dbReference>
<feature type="region of interest" description="Disordered" evidence="1">
    <location>
        <begin position="2202"/>
        <end position="2264"/>
    </location>
</feature>
<feature type="compositionally biased region" description="Basic and acidic residues" evidence="1">
    <location>
        <begin position="550"/>
        <end position="569"/>
    </location>
</feature>
<feature type="compositionally biased region" description="Polar residues" evidence="1">
    <location>
        <begin position="597"/>
        <end position="607"/>
    </location>
</feature>
<feature type="compositionally biased region" description="Polar residues" evidence="1">
    <location>
        <begin position="518"/>
        <end position="530"/>
    </location>
</feature>
<feature type="region of interest" description="Disordered" evidence="1">
    <location>
        <begin position="1410"/>
        <end position="1520"/>
    </location>
</feature>
<comment type="caution">
    <text evidence="3">The sequence shown here is derived from an EMBL/GenBank/DDBJ whole genome shotgun (WGS) entry which is preliminary data.</text>
</comment>
<feature type="compositionally biased region" description="Basic and acidic residues" evidence="1">
    <location>
        <begin position="2210"/>
        <end position="2249"/>
    </location>
</feature>
<feature type="compositionally biased region" description="Low complexity" evidence="1">
    <location>
        <begin position="1779"/>
        <end position="1791"/>
    </location>
</feature>
<feature type="region of interest" description="Disordered" evidence="1">
    <location>
        <begin position="1755"/>
        <end position="1864"/>
    </location>
</feature>
<evidence type="ECO:0000313" key="3">
    <source>
        <dbReference type="EMBL" id="MBB5070361.1"/>
    </source>
</evidence>
<organism evidence="3 4">
    <name type="scientific">Saccharopolyspora gloriosae</name>
    <dbReference type="NCBI Taxonomy" id="455344"/>
    <lineage>
        <taxon>Bacteria</taxon>
        <taxon>Bacillati</taxon>
        <taxon>Actinomycetota</taxon>
        <taxon>Actinomycetes</taxon>
        <taxon>Pseudonocardiales</taxon>
        <taxon>Pseudonocardiaceae</taxon>
        <taxon>Saccharopolyspora</taxon>
    </lineage>
</organism>
<feature type="compositionally biased region" description="Basic and acidic residues" evidence="1">
    <location>
        <begin position="1634"/>
        <end position="1644"/>
    </location>
</feature>
<feature type="compositionally biased region" description="Basic and acidic residues" evidence="1">
    <location>
        <begin position="990"/>
        <end position="1015"/>
    </location>
</feature>
<feature type="compositionally biased region" description="Polar residues" evidence="1">
    <location>
        <begin position="615"/>
        <end position="626"/>
    </location>
</feature>
<feature type="region of interest" description="Disordered" evidence="1">
    <location>
        <begin position="1623"/>
        <end position="1644"/>
    </location>
</feature>
<feature type="region of interest" description="Disordered" evidence="1">
    <location>
        <begin position="2377"/>
        <end position="2404"/>
    </location>
</feature>
<feature type="compositionally biased region" description="Low complexity" evidence="1">
    <location>
        <begin position="412"/>
        <end position="430"/>
    </location>
</feature>
<dbReference type="RefSeq" id="WP_184479906.1">
    <property type="nucleotide sequence ID" value="NZ_JACHIV010000001.1"/>
</dbReference>
<feature type="compositionally biased region" description="Low complexity" evidence="1">
    <location>
        <begin position="712"/>
        <end position="753"/>
    </location>
</feature>
<feature type="compositionally biased region" description="Polar residues" evidence="1">
    <location>
        <begin position="1430"/>
        <end position="1442"/>
    </location>
</feature>
<feature type="compositionally biased region" description="Polar residues" evidence="1">
    <location>
        <begin position="1266"/>
        <end position="1276"/>
    </location>
</feature>